<dbReference type="InParanoid" id="A0A077ZT08"/>
<evidence type="ECO:0000259" key="12">
    <source>
        <dbReference type="Pfam" id="PF03416"/>
    </source>
</evidence>
<evidence type="ECO:0000256" key="11">
    <source>
        <dbReference type="RuleBase" id="RU363115"/>
    </source>
</evidence>
<dbReference type="GO" id="GO:0019786">
    <property type="term" value="F:protein-phosphatidylethanolamide deconjugating activity"/>
    <property type="evidence" value="ECO:0007669"/>
    <property type="project" value="InterPro"/>
</dbReference>
<evidence type="ECO:0000313" key="14">
    <source>
        <dbReference type="Proteomes" id="UP000039865"/>
    </source>
</evidence>
<keyword evidence="7" id="KW-0788">Thiol protease</keyword>
<keyword evidence="9 11" id="KW-0072">Autophagy</keyword>
<dbReference type="GO" id="GO:0000045">
    <property type="term" value="P:autophagosome assembly"/>
    <property type="evidence" value="ECO:0007669"/>
    <property type="project" value="TreeGrafter"/>
</dbReference>
<comment type="catalytic activity">
    <reaction evidence="10">
        <text>[protein]-C-terminal L-amino acid-glycyl-phosphatidylethanolamide + H2O = [protein]-C-terminal L-amino acid-glycine + a 1,2-diacyl-sn-glycero-3-phosphoethanolamine</text>
        <dbReference type="Rhea" id="RHEA:67548"/>
        <dbReference type="Rhea" id="RHEA-COMP:17323"/>
        <dbReference type="Rhea" id="RHEA-COMP:17324"/>
        <dbReference type="ChEBI" id="CHEBI:15377"/>
        <dbReference type="ChEBI" id="CHEBI:64612"/>
        <dbReference type="ChEBI" id="CHEBI:172940"/>
        <dbReference type="ChEBI" id="CHEBI:172941"/>
    </reaction>
    <physiologicalReaction direction="left-to-right" evidence="10">
        <dbReference type="Rhea" id="RHEA:67549"/>
    </physiologicalReaction>
</comment>
<dbReference type="OrthoDB" id="2960936at2759"/>
<proteinExistence type="inferred from homology"/>
<dbReference type="GO" id="GO:0000423">
    <property type="term" value="P:mitophagy"/>
    <property type="evidence" value="ECO:0007669"/>
    <property type="project" value="TreeGrafter"/>
</dbReference>
<evidence type="ECO:0000256" key="10">
    <source>
        <dbReference type="ARBA" id="ARBA00029362"/>
    </source>
</evidence>
<dbReference type="Pfam" id="PF03416">
    <property type="entry name" value="Peptidase_C54"/>
    <property type="match status" value="2"/>
</dbReference>
<organism evidence="13 14">
    <name type="scientific">Stylonychia lemnae</name>
    <name type="common">Ciliate</name>
    <dbReference type="NCBI Taxonomy" id="5949"/>
    <lineage>
        <taxon>Eukaryota</taxon>
        <taxon>Sar</taxon>
        <taxon>Alveolata</taxon>
        <taxon>Ciliophora</taxon>
        <taxon>Intramacronucleata</taxon>
        <taxon>Spirotrichea</taxon>
        <taxon>Stichotrichia</taxon>
        <taxon>Sporadotrichida</taxon>
        <taxon>Oxytrichidae</taxon>
        <taxon>Stylonychinae</taxon>
        <taxon>Stylonychia</taxon>
    </lineage>
</organism>
<dbReference type="EC" id="3.4.22.-" evidence="11"/>
<keyword evidence="8 11" id="KW-0653">Protein transport</keyword>
<dbReference type="GO" id="GO:0016485">
    <property type="term" value="P:protein processing"/>
    <property type="evidence" value="ECO:0007669"/>
    <property type="project" value="TreeGrafter"/>
</dbReference>
<dbReference type="InterPro" id="IPR038765">
    <property type="entry name" value="Papain-like_cys_pep_sf"/>
</dbReference>
<sequence>MESSFAEIVRPAGYSDFEVIRRDDLARLMGSVLALDEMQDQDENPNLYLLNHRSIVENRKSLQSSDVEDQYSVVSNGDEEIQDFHKNHTLKIDVTIKQKLFEKLTNFGYSVQKSSSQNKVQINDKSLTYLLGFTVDKQELFDKFVADMIWMTYKKDFKPLLIEKTSIQGQKVQNLTTDCNWGCVIRSGQMLVANALVQSQFFYQVPQILELQFSICSFNDGIITMDKLLEKGCQIQKEDVAIVQNLYMSFDENVTRFSDGYSLSQNFKEPEWINEVLVIVNARLGMEGINSNYHQVILKYMKFPQFIGLMGGKPKKAYYFIGQQEYKNGDPAKLIYLDPHVVQKYSKNISKNYQQEKAKYHTTNARLIKIKNLDPCLGFGYLIKNYADYKQFYELLRKYIEQDKENSLFTVFEKFDYIDDDRRYTHNTASL</sequence>
<evidence type="ECO:0000256" key="9">
    <source>
        <dbReference type="ARBA" id="ARBA00023006"/>
    </source>
</evidence>
<dbReference type="AlphaFoldDB" id="A0A077ZT08"/>
<dbReference type="GO" id="GO:0005737">
    <property type="term" value="C:cytoplasm"/>
    <property type="evidence" value="ECO:0007669"/>
    <property type="project" value="UniProtKB-SubCell"/>
</dbReference>
<evidence type="ECO:0000313" key="13">
    <source>
        <dbReference type="EMBL" id="CDW71601.1"/>
    </source>
</evidence>
<feature type="domain" description="Peptidase C54 catalytic" evidence="12">
    <location>
        <begin position="240"/>
        <end position="394"/>
    </location>
</feature>
<feature type="domain" description="Peptidase C54 catalytic" evidence="12">
    <location>
        <begin position="141"/>
        <end position="199"/>
    </location>
</feature>
<keyword evidence="14" id="KW-1185">Reference proteome</keyword>
<evidence type="ECO:0000256" key="7">
    <source>
        <dbReference type="ARBA" id="ARBA00022807"/>
    </source>
</evidence>
<evidence type="ECO:0000256" key="3">
    <source>
        <dbReference type="ARBA" id="ARBA00022448"/>
    </source>
</evidence>
<keyword evidence="4 11" id="KW-0963">Cytoplasm</keyword>
<evidence type="ECO:0000256" key="6">
    <source>
        <dbReference type="ARBA" id="ARBA00022801"/>
    </source>
</evidence>
<reference evidence="13 14" key="1">
    <citation type="submission" date="2014-06" db="EMBL/GenBank/DDBJ databases">
        <authorList>
            <person name="Swart Estienne"/>
        </authorList>
    </citation>
    <scope>NUCLEOTIDE SEQUENCE [LARGE SCALE GENOMIC DNA]</scope>
    <source>
        <strain evidence="13 14">130c</strain>
    </source>
</reference>
<comment type="similarity">
    <text evidence="2 11">Belongs to the peptidase C54 family.</text>
</comment>
<dbReference type="PANTHER" id="PTHR22624:SF49">
    <property type="entry name" value="CYSTEINE PROTEASE"/>
    <property type="match status" value="1"/>
</dbReference>
<accession>A0A077ZT08</accession>
<dbReference type="OMA" id="SFHRMDP"/>
<comment type="subcellular location">
    <subcellularLocation>
        <location evidence="1 11">Cytoplasm</location>
    </subcellularLocation>
</comment>
<dbReference type="Proteomes" id="UP000039865">
    <property type="component" value="Unassembled WGS sequence"/>
</dbReference>
<dbReference type="GO" id="GO:0034727">
    <property type="term" value="P:piecemeal microautophagy of the nucleus"/>
    <property type="evidence" value="ECO:0007669"/>
    <property type="project" value="TreeGrafter"/>
</dbReference>
<dbReference type="InterPro" id="IPR046792">
    <property type="entry name" value="Peptidase_C54_cat"/>
</dbReference>
<dbReference type="SUPFAM" id="SSF54001">
    <property type="entry name" value="Cysteine proteinases"/>
    <property type="match status" value="1"/>
</dbReference>
<dbReference type="GO" id="GO:0015031">
    <property type="term" value="P:protein transport"/>
    <property type="evidence" value="ECO:0007669"/>
    <property type="project" value="UniProtKB-KW"/>
</dbReference>
<dbReference type="EMBL" id="CCKQ01000519">
    <property type="protein sequence ID" value="CDW71601.1"/>
    <property type="molecule type" value="Genomic_DNA"/>
</dbReference>
<dbReference type="GO" id="GO:0035973">
    <property type="term" value="P:aggrephagy"/>
    <property type="evidence" value="ECO:0007669"/>
    <property type="project" value="TreeGrafter"/>
</dbReference>
<dbReference type="PANTHER" id="PTHR22624">
    <property type="entry name" value="CYSTEINE PROTEASE ATG4"/>
    <property type="match status" value="1"/>
</dbReference>
<protein>
    <recommendedName>
        <fullName evidence="11">Cysteine protease</fullName>
        <ecNumber evidence="11">3.4.22.-</ecNumber>
    </recommendedName>
</protein>
<evidence type="ECO:0000256" key="2">
    <source>
        <dbReference type="ARBA" id="ARBA00010958"/>
    </source>
</evidence>
<dbReference type="InterPro" id="IPR005078">
    <property type="entry name" value="Peptidase_C54"/>
</dbReference>
<evidence type="ECO:0000256" key="8">
    <source>
        <dbReference type="ARBA" id="ARBA00022927"/>
    </source>
</evidence>
<dbReference type="Gene3D" id="3.90.70.130">
    <property type="match status" value="1"/>
</dbReference>
<keyword evidence="5 11" id="KW-0645">Protease</keyword>
<comment type="function">
    <text evidence="11">Cysteine protease that plays a key role in autophagy by mediating both proteolytic activation and delipidation of ATG8 family proteins.</text>
</comment>
<evidence type="ECO:0000256" key="4">
    <source>
        <dbReference type="ARBA" id="ARBA00022490"/>
    </source>
</evidence>
<evidence type="ECO:0000256" key="1">
    <source>
        <dbReference type="ARBA" id="ARBA00004496"/>
    </source>
</evidence>
<evidence type="ECO:0000256" key="5">
    <source>
        <dbReference type="ARBA" id="ARBA00022670"/>
    </source>
</evidence>
<keyword evidence="3" id="KW-0813">Transport</keyword>
<name>A0A077ZT08_STYLE</name>
<gene>
    <name evidence="13" type="primary">Contig8637.g9214</name>
    <name evidence="13" type="ORF">STYLEM_548</name>
</gene>
<dbReference type="GO" id="GO:0004197">
    <property type="term" value="F:cysteine-type endopeptidase activity"/>
    <property type="evidence" value="ECO:0007669"/>
    <property type="project" value="TreeGrafter"/>
</dbReference>
<keyword evidence="6 11" id="KW-0378">Hydrolase</keyword>